<proteinExistence type="predicted"/>
<keyword evidence="3" id="KW-1185">Reference proteome</keyword>
<organism evidence="2 3">
    <name type="scientific">Arthrobacter zhaoxinii</name>
    <dbReference type="NCBI Taxonomy" id="2964616"/>
    <lineage>
        <taxon>Bacteria</taxon>
        <taxon>Bacillati</taxon>
        <taxon>Actinomycetota</taxon>
        <taxon>Actinomycetes</taxon>
        <taxon>Micrococcales</taxon>
        <taxon>Micrococcaceae</taxon>
        <taxon>Arthrobacter</taxon>
    </lineage>
</organism>
<evidence type="ECO:0000313" key="2">
    <source>
        <dbReference type="EMBL" id="UWX95974.1"/>
    </source>
</evidence>
<dbReference type="Proteomes" id="UP001059859">
    <property type="component" value="Chromosome"/>
</dbReference>
<evidence type="ECO:0000256" key="1">
    <source>
        <dbReference type="SAM" id="SignalP"/>
    </source>
</evidence>
<protein>
    <recommendedName>
        <fullName evidence="4">Lipoprotein</fullName>
    </recommendedName>
</protein>
<name>A0ABY5YPJ0_9MICC</name>
<reference evidence="2" key="1">
    <citation type="submission" date="2022-09" db="EMBL/GenBank/DDBJ databases">
        <title>Novel species in genus Arthrobacter.</title>
        <authorList>
            <person name="Liu Y."/>
        </authorList>
    </citation>
    <scope>NUCLEOTIDE SEQUENCE</scope>
    <source>
        <strain evidence="2">Zg-Y815</strain>
    </source>
</reference>
<gene>
    <name evidence="2" type="ORF">N2K95_09715</name>
</gene>
<feature type="chain" id="PRO_5045583140" description="Lipoprotein" evidence="1">
    <location>
        <begin position="29"/>
        <end position="282"/>
    </location>
</feature>
<dbReference type="EMBL" id="CP104275">
    <property type="protein sequence ID" value="UWX95974.1"/>
    <property type="molecule type" value="Genomic_DNA"/>
</dbReference>
<keyword evidence="1" id="KW-0732">Signal</keyword>
<feature type="signal peptide" evidence="1">
    <location>
        <begin position="1"/>
        <end position="28"/>
    </location>
</feature>
<evidence type="ECO:0000313" key="3">
    <source>
        <dbReference type="Proteomes" id="UP001059859"/>
    </source>
</evidence>
<dbReference type="RefSeq" id="WP_260651408.1">
    <property type="nucleotide sequence ID" value="NZ_CP104275.1"/>
</dbReference>
<dbReference type="PROSITE" id="PS51257">
    <property type="entry name" value="PROKAR_LIPOPROTEIN"/>
    <property type="match status" value="1"/>
</dbReference>
<sequence length="282" mass="29789">MRNVKGLTAAAAAVLLLSACTAAGSSSADEQPASNDGAEVSKAACRDTVVLGEDRVLDLSDAPDFQAWGLVDTADASVPFSTGSPVEIAWRVTGTGTFDTWLADPQGNRVEVFKKPVTSMGQGPDKPGEGWDAVYEFDEPGCWSLLVQRKMSDRTTAISIDLRVEERVPSFASIHEAYDAVAGVLGCDPGTTAEPVTVHIDGSTAEYRMCTDTVEIVRYDNEADRSKASDLLHGAENGPAYFAEGSNWHVLVLPGREGQAPGPEEIAALAQELGGRYISVPG</sequence>
<accession>A0ABY5YPJ0</accession>
<evidence type="ECO:0008006" key="4">
    <source>
        <dbReference type="Google" id="ProtNLM"/>
    </source>
</evidence>